<dbReference type="EMBL" id="JAPDRN010000303">
    <property type="protein sequence ID" value="KAJ9608563.1"/>
    <property type="molecule type" value="Genomic_DNA"/>
</dbReference>
<gene>
    <name evidence="1" type="ORF">H2204_015689</name>
</gene>
<accession>A0AA39CHS3</accession>
<proteinExistence type="predicted"/>
<sequence length="258" mass="28920">MLYPSSRTDLIVSLGTGTIPDADVAEGAHTARPRKAPFRIQDLIWEKSRDKQVRQAFAHHPEYHRLDHEMDRDYALDDVSQMPKLLDRVEADDSLTEPIDRVARCAFASLFHFELSGMPFRRNGKYLGVGFILCSIPRVDPAFKSLFTRLAAERAQLYVNGQPISCTWNNGRHRDKNGNFCRRIQYETGEQISITLCMSGTSAPGSHISGLPSAIVVLASAQGLNAYFGTSDHRKRKRIADDDVRTPKKKCLIGGFQA</sequence>
<evidence type="ECO:0000313" key="2">
    <source>
        <dbReference type="Proteomes" id="UP001172681"/>
    </source>
</evidence>
<reference evidence="1" key="1">
    <citation type="submission" date="2022-10" db="EMBL/GenBank/DDBJ databases">
        <title>Culturing micro-colonial fungi from biological soil crusts in the Mojave desert and describing Neophaeococcomyces mojavensis, and introducing the new genera and species Taxawa tesnikishii.</title>
        <authorList>
            <person name="Kurbessoian T."/>
            <person name="Stajich J.E."/>
        </authorList>
    </citation>
    <scope>NUCLEOTIDE SEQUENCE</scope>
    <source>
        <strain evidence="1">TK_35</strain>
    </source>
</reference>
<name>A0AA39CHS3_9EURO</name>
<dbReference type="AlphaFoldDB" id="A0AA39CHS3"/>
<protein>
    <submittedName>
        <fullName evidence="1">Uncharacterized protein</fullName>
    </submittedName>
</protein>
<dbReference type="Proteomes" id="UP001172681">
    <property type="component" value="Unassembled WGS sequence"/>
</dbReference>
<evidence type="ECO:0000313" key="1">
    <source>
        <dbReference type="EMBL" id="KAJ9608563.1"/>
    </source>
</evidence>
<keyword evidence="2" id="KW-1185">Reference proteome</keyword>
<comment type="caution">
    <text evidence="1">The sequence shown here is derived from an EMBL/GenBank/DDBJ whole genome shotgun (WGS) entry which is preliminary data.</text>
</comment>
<organism evidence="1 2">
    <name type="scientific">Knufia peltigerae</name>
    <dbReference type="NCBI Taxonomy" id="1002370"/>
    <lineage>
        <taxon>Eukaryota</taxon>
        <taxon>Fungi</taxon>
        <taxon>Dikarya</taxon>
        <taxon>Ascomycota</taxon>
        <taxon>Pezizomycotina</taxon>
        <taxon>Eurotiomycetes</taxon>
        <taxon>Chaetothyriomycetidae</taxon>
        <taxon>Chaetothyriales</taxon>
        <taxon>Trichomeriaceae</taxon>
        <taxon>Knufia</taxon>
    </lineage>
</organism>